<proteinExistence type="predicted"/>
<sequence>MNKYQIYTDSLLESTVSLSSKKKTKDADGNNIVEVKLSNGKTFELLKLNSQESQGVPGWHDKNVDRYSFRGETVDSAIAAIIATQNKH</sequence>
<evidence type="ECO:0000313" key="1">
    <source>
        <dbReference type="EMBL" id="ASD50363.1"/>
    </source>
</evidence>
<organism evidence="1 2">
    <name type="scientific">Acidovorax phage ACP17</name>
    <dbReference type="NCBI Taxonomy" id="2010329"/>
    <lineage>
        <taxon>Viruses</taxon>
        <taxon>Duplodnaviria</taxon>
        <taxon>Heunggongvirae</taxon>
        <taxon>Uroviricota</taxon>
        <taxon>Caudoviricetes</taxon>
        <taxon>Busanvirus</taxon>
        <taxon>Busanvirus ACP17</taxon>
    </lineage>
</organism>
<accession>A0A218M2U3</accession>
<protein>
    <submittedName>
        <fullName evidence="1">Uncharacterized protein</fullName>
    </submittedName>
</protein>
<dbReference type="EMBL" id="KY979132">
    <property type="protein sequence ID" value="ASD50363.1"/>
    <property type="molecule type" value="Genomic_DNA"/>
</dbReference>
<evidence type="ECO:0000313" key="2">
    <source>
        <dbReference type="Proteomes" id="UP000224101"/>
    </source>
</evidence>
<dbReference type="KEGG" id="vg:40085769"/>
<dbReference type="GeneID" id="40085769"/>
<dbReference type="RefSeq" id="YP_009609684.1">
    <property type="nucleotide sequence ID" value="NC_041997.1"/>
</dbReference>
<dbReference type="Proteomes" id="UP000224101">
    <property type="component" value="Segment"/>
</dbReference>
<reference evidence="1 2" key="1">
    <citation type="submission" date="2017-08" db="EMBL/GenBank/DDBJ databases">
        <title>Characterization and complete genome sequence of novel bacteriophage infecting the causal agent of bacterial fruit blotch, Acidovorax citrulli.</title>
        <authorList>
            <person name="Midani A.R."/>
            <person name="Park S.-H."/>
            <person name="Choi T.-J."/>
        </authorList>
    </citation>
    <scope>NUCLEOTIDE SEQUENCE [LARGE SCALE GENOMIC DNA]</scope>
</reference>
<keyword evidence="2" id="KW-1185">Reference proteome</keyword>
<name>A0A218M2U3_9CAUD</name>